<evidence type="ECO:0000313" key="3">
    <source>
        <dbReference type="EMBL" id="EFR31343.1"/>
    </source>
</evidence>
<dbReference type="AlphaFoldDB" id="E4KPX5"/>
<dbReference type="PANTHER" id="PTHR34297:SF3">
    <property type="entry name" value="ALKALINE SHOCK PROTEIN 23"/>
    <property type="match status" value="1"/>
</dbReference>
<sequence length="145" mass="15877">MENNNLNPQVAGDLNFADQVIQKIITRALESVPGVLAAKGGFASGLADKLVNRANKTDGVSVEVGQEEVAADLDIVVEYDQDLPRIQADIKQLAYDEIKLQTGLEVIEVNVNVTDIMTRQEFEQSQVSLQDKLAENKPAPKLNFI</sequence>
<accession>E4KPX5</accession>
<dbReference type="PANTHER" id="PTHR34297">
    <property type="entry name" value="HYPOTHETICAL CYTOSOLIC PROTEIN-RELATED"/>
    <property type="match status" value="1"/>
</dbReference>
<name>E4KPX5_9LACT</name>
<dbReference type="Proteomes" id="UP000005990">
    <property type="component" value="Unassembled WGS sequence"/>
</dbReference>
<protein>
    <recommendedName>
        <fullName evidence="2">Stress response regulator gls24 homolog</fullName>
    </recommendedName>
</protein>
<dbReference type="eggNOG" id="COG1302">
    <property type="taxonomic scope" value="Bacteria"/>
</dbReference>
<dbReference type="OrthoDB" id="9808942at2"/>
<evidence type="ECO:0000313" key="4">
    <source>
        <dbReference type="Proteomes" id="UP000005990"/>
    </source>
</evidence>
<comment type="caution">
    <text evidence="3">The sequence shown here is derived from an EMBL/GenBank/DDBJ whole genome shotgun (WGS) entry which is preliminary data.</text>
</comment>
<dbReference type="STRING" id="908337.HMPREF9257_1614"/>
<evidence type="ECO:0000256" key="1">
    <source>
        <dbReference type="ARBA" id="ARBA00005721"/>
    </source>
</evidence>
<organism evidence="3 4">
    <name type="scientific">Eremococcus coleocola ACS-139-V-Col8</name>
    <dbReference type="NCBI Taxonomy" id="908337"/>
    <lineage>
        <taxon>Bacteria</taxon>
        <taxon>Bacillati</taxon>
        <taxon>Bacillota</taxon>
        <taxon>Bacilli</taxon>
        <taxon>Lactobacillales</taxon>
        <taxon>Aerococcaceae</taxon>
        <taxon>Eremococcus</taxon>
    </lineage>
</organism>
<keyword evidence="4" id="KW-1185">Reference proteome</keyword>
<evidence type="ECO:0000256" key="2">
    <source>
        <dbReference type="ARBA" id="ARBA00039575"/>
    </source>
</evidence>
<dbReference type="InterPro" id="IPR005531">
    <property type="entry name" value="Asp23"/>
</dbReference>
<proteinExistence type="inferred from homology"/>
<dbReference type="RefSeq" id="WP_006418546.1">
    <property type="nucleotide sequence ID" value="NZ_AENN01000015.1"/>
</dbReference>
<dbReference type="EMBL" id="AENN01000015">
    <property type="protein sequence ID" value="EFR31343.1"/>
    <property type="molecule type" value="Genomic_DNA"/>
</dbReference>
<comment type="similarity">
    <text evidence="1">Belongs to the asp23 family.</text>
</comment>
<gene>
    <name evidence="3" type="ORF">HMPREF9257_1614</name>
</gene>
<reference evidence="3 4" key="1">
    <citation type="submission" date="2010-10" db="EMBL/GenBank/DDBJ databases">
        <authorList>
            <person name="Durkin A.S."/>
            <person name="Madupu R."/>
            <person name="Torralba M."/>
            <person name="Gillis M."/>
            <person name="Methe B."/>
            <person name="Sutton G."/>
            <person name="Nelson K.E."/>
        </authorList>
    </citation>
    <scope>NUCLEOTIDE SEQUENCE [LARGE SCALE GENOMIC DNA]</scope>
    <source>
        <strain evidence="3 4">ACS-139-V-Col8</strain>
    </source>
</reference>
<dbReference type="Pfam" id="PF03780">
    <property type="entry name" value="Asp23"/>
    <property type="match status" value="1"/>
</dbReference>